<evidence type="ECO:0000313" key="6">
    <source>
        <dbReference type="Proteomes" id="UP001187315"/>
    </source>
</evidence>
<dbReference type="InterPro" id="IPR010345">
    <property type="entry name" value="IL-17_fam"/>
</dbReference>
<keyword evidence="4" id="KW-0732">Signal</keyword>
<keyword evidence="6" id="KW-1185">Reference proteome</keyword>
<evidence type="ECO:0000256" key="3">
    <source>
        <dbReference type="ARBA" id="ARBA00022525"/>
    </source>
</evidence>
<name>A0AA88STM7_TACVA</name>
<dbReference type="EMBL" id="JAVHJS010000009">
    <property type="protein sequence ID" value="KAK2848025.1"/>
    <property type="molecule type" value="Genomic_DNA"/>
</dbReference>
<dbReference type="Pfam" id="PF06083">
    <property type="entry name" value="IL17"/>
    <property type="match status" value="1"/>
</dbReference>
<sequence>MRRNTGRTGPVDRIETDPDMIPSVYEVAKCLCSGCIIDGSENTDYNSVPVEQRVMFLQKVSCPSDPDKYSLNVVYKTVPVACTCAVPKQ</sequence>
<protein>
    <recommendedName>
        <fullName evidence="7">Interleukin 17C</fullName>
    </recommendedName>
</protein>
<comment type="caution">
    <text evidence="5">The sequence shown here is derived from an EMBL/GenBank/DDBJ whole genome shotgun (WGS) entry which is preliminary data.</text>
</comment>
<organism evidence="5 6">
    <name type="scientific">Tachysurus vachellii</name>
    <name type="common">Darkbarbel catfish</name>
    <name type="synonym">Pelteobagrus vachellii</name>
    <dbReference type="NCBI Taxonomy" id="175792"/>
    <lineage>
        <taxon>Eukaryota</taxon>
        <taxon>Metazoa</taxon>
        <taxon>Chordata</taxon>
        <taxon>Craniata</taxon>
        <taxon>Vertebrata</taxon>
        <taxon>Euteleostomi</taxon>
        <taxon>Actinopterygii</taxon>
        <taxon>Neopterygii</taxon>
        <taxon>Teleostei</taxon>
        <taxon>Ostariophysi</taxon>
        <taxon>Siluriformes</taxon>
        <taxon>Bagridae</taxon>
        <taxon>Tachysurus</taxon>
    </lineage>
</organism>
<dbReference type="InterPro" id="IPR029034">
    <property type="entry name" value="Cystine-knot_cytokine"/>
</dbReference>
<dbReference type="Gene3D" id="2.10.90.10">
    <property type="entry name" value="Cystine-knot cytokines"/>
    <property type="match status" value="1"/>
</dbReference>
<evidence type="ECO:0008006" key="7">
    <source>
        <dbReference type="Google" id="ProtNLM"/>
    </source>
</evidence>
<evidence type="ECO:0000256" key="2">
    <source>
        <dbReference type="ARBA" id="ARBA00007236"/>
    </source>
</evidence>
<evidence type="ECO:0000256" key="1">
    <source>
        <dbReference type="ARBA" id="ARBA00004613"/>
    </source>
</evidence>
<dbReference type="SUPFAM" id="SSF57501">
    <property type="entry name" value="Cystine-knot cytokines"/>
    <property type="match status" value="1"/>
</dbReference>
<accession>A0AA88STM7</accession>
<reference evidence="5" key="1">
    <citation type="submission" date="2023-08" db="EMBL/GenBank/DDBJ databases">
        <title>Pelteobagrus vachellii genome.</title>
        <authorList>
            <person name="Liu H."/>
        </authorList>
    </citation>
    <scope>NUCLEOTIDE SEQUENCE</scope>
    <source>
        <strain evidence="5">PRFRI_2022a</strain>
        <tissue evidence="5">Muscle</tissue>
    </source>
</reference>
<dbReference type="Proteomes" id="UP001187315">
    <property type="component" value="Unassembled WGS sequence"/>
</dbReference>
<dbReference type="GO" id="GO:0005576">
    <property type="term" value="C:extracellular region"/>
    <property type="evidence" value="ECO:0007669"/>
    <property type="project" value="UniProtKB-SubCell"/>
</dbReference>
<evidence type="ECO:0000313" key="5">
    <source>
        <dbReference type="EMBL" id="KAK2848025.1"/>
    </source>
</evidence>
<comment type="subcellular location">
    <subcellularLocation>
        <location evidence="1">Secreted</location>
    </subcellularLocation>
</comment>
<evidence type="ECO:0000256" key="4">
    <source>
        <dbReference type="ARBA" id="ARBA00022729"/>
    </source>
</evidence>
<keyword evidence="3" id="KW-0964">Secreted</keyword>
<proteinExistence type="inferred from homology"/>
<gene>
    <name evidence="5" type="ORF">Q7C36_009707</name>
</gene>
<comment type="similarity">
    <text evidence="2">Belongs to the IL-17 family.</text>
</comment>
<dbReference type="AlphaFoldDB" id="A0AA88STM7"/>
<dbReference type="GO" id="GO:0005125">
    <property type="term" value="F:cytokine activity"/>
    <property type="evidence" value="ECO:0007669"/>
    <property type="project" value="InterPro"/>
</dbReference>